<dbReference type="RefSeq" id="WP_072063269.1">
    <property type="nucleotide sequence ID" value="NZ_CVRY01000002.1"/>
</dbReference>
<comment type="function">
    <text evidence="7 10 11">Participates actively in the response to hyperosmotic and heat shock by preventing the aggregation of stress-denatured proteins, in association with DnaK and GrpE. It is the nucleotide exchange factor for DnaK and may function as a thermosensor. Unfolded proteins bind initially to DnaJ; upon interaction with the DnaJ-bound protein, DnaK hydrolyzes its bound ATP, resulting in the formation of a stable complex. GrpE releases ADP from DnaK; ATP binding to DnaK triggers the release of the substrate protein, thus completing the reaction cycle. Several rounds of ATP-dependent interactions between DnaJ, DnaK and GrpE are required for fully efficient folding.</text>
</comment>
<dbReference type="GO" id="GO:0000774">
    <property type="term" value="F:adenyl-nucleotide exchange factor activity"/>
    <property type="evidence" value="ECO:0007669"/>
    <property type="project" value="InterPro"/>
</dbReference>
<keyword evidence="13" id="KW-0175">Coiled coil</keyword>
<comment type="subcellular location">
    <subcellularLocation>
        <location evidence="1 10">Cytoplasm</location>
    </subcellularLocation>
</comment>
<dbReference type="NCBIfam" id="NF010748">
    <property type="entry name" value="PRK14150.1"/>
    <property type="match status" value="1"/>
</dbReference>
<organism evidence="15 16">
    <name type="scientific">Proteus penneri</name>
    <dbReference type="NCBI Taxonomy" id="102862"/>
    <lineage>
        <taxon>Bacteria</taxon>
        <taxon>Pseudomonadati</taxon>
        <taxon>Pseudomonadota</taxon>
        <taxon>Gammaproteobacteria</taxon>
        <taxon>Enterobacterales</taxon>
        <taxon>Morganellaceae</taxon>
        <taxon>Proteus</taxon>
    </lineage>
</organism>
<evidence type="ECO:0000256" key="10">
    <source>
        <dbReference type="HAMAP-Rule" id="MF_01151"/>
    </source>
</evidence>
<feature type="compositionally biased region" description="Basic and acidic residues" evidence="14">
    <location>
        <begin position="1"/>
        <end position="19"/>
    </location>
</feature>
<evidence type="ECO:0000256" key="2">
    <source>
        <dbReference type="ARBA" id="ARBA00009054"/>
    </source>
</evidence>
<protein>
    <recommendedName>
        <fullName evidence="8 10">Protein GrpE</fullName>
    </recommendedName>
    <alternativeName>
        <fullName evidence="9 10">HSP-70 cofactor</fullName>
    </alternativeName>
</protein>
<dbReference type="GO" id="GO:0051082">
    <property type="term" value="F:unfolded protein binding"/>
    <property type="evidence" value="ECO:0007669"/>
    <property type="project" value="TreeGrafter"/>
</dbReference>
<dbReference type="Gene3D" id="2.30.22.10">
    <property type="entry name" value="Head domain of nucleotide exchange factor GrpE"/>
    <property type="match status" value="1"/>
</dbReference>
<evidence type="ECO:0000256" key="8">
    <source>
        <dbReference type="ARBA" id="ARBA00072274"/>
    </source>
</evidence>
<feature type="region of interest" description="Disordered" evidence="14">
    <location>
        <begin position="1"/>
        <end position="35"/>
    </location>
</feature>
<dbReference type="GO" id="GO:0005829">
    <property type="term" value="C:cytosol"/>
    <property type="evidence" value="ECO:0007669"/>
    <property type="project" value="TreeGrafter"/>
</dbReference>
<evidence type="ECO:0000256" key="5">
    <source>
        <dbReference type="ARBA" id="ARBA00023016"/>
    </source>
</evidence>
<keyword evidence="5 10" id="KW-0346">Stress response</keyword>
<dbReference type="PROSITE" id="PS01071">
    <property type="entry name" value="GRPE"/>
    <property type="match status" value="1"/>
</dbReference>
<dbReference type="InterPro" id="IPR000740">
    <property type="entry name" value="GrpE"/>
</dbReference>
<sequence>MSSKEQNVHEEQVSKEKEGMGSVMDESQEQVTTEEAQADFNAQAELVEALARIDSLEKQLEQSQKTEREAMARALAEVENVRRRTQQDIEKAHKFALEKFSNELLPVLDNLERALFAADHENESLKPMIEGLELTLKSFLDAVRKFGIEVVEEKNVAFNPEVHQAMTLIDSPEHESNHVVDVMQKGYTLNGRLLRPAMVIVSK</sequence>
<dbReference type="PANTHER" id="PTHR21237:SF23">
    <property type="entry name" value="GRPE PROTEIN HOMOLOG, MITOCHONDRIAL"/>
    <property type="match status" value="1"/>
</dbReference>
<gene>
    <name evidence="10" type="primary">grpE</name>
    <name evidence="15" type="ORF">BN1804_01117</name>
</gene>
<evidence type="ECO:0000313" key="16">
    <source>
        <dbReference type="Proteomes" id="UP000183920"/>
    </source>
</evidence>
<dbReference type="GO" id="GO:0051087">
    <property type="term" value="F:protein-folding chaperone binding"/>
    <property type="evidence" value="ECO:0007669"/>
    <property type="project" value="InterPro"/>
</dbReference>
<dbReference type="NCBIfam" id="NF010738">
    <property type="entry name" value="PRK14140.1"/>
    <property type="match status" value="1"/>
</dbReference>
<dbReference type="InterPro" id="IPR009012">
    <property type="entry name" value="GrpE_head"/>
</dbReference>
<dbReference type="FunFam" id="2.30.22.10:FF:000001">
    <property type="entry name" value="Protein GrpE"/>
    <property type="match status" value="1"/>
</dbReference>
<evidence type="ECO:0000256" key="4">
    <source>
        <dbReference type="ARBA" id="ARBA00022490"/>
    </source>
</evidence>
<accession>A0A0G4Q554</accession>
<evidence type="ECO:0000313" key="15">
    <source>
        <dbReference type="EMBL" id="CRL60756.1"/>
    </source>
</evidence>
<dbReference type="SUPFAM" id="SSF58014">
    <property type="entry name" value="Coiled-coil domain of nucleotide exchange factor GrpE"/>
    <property type="match status" value="1"/>
</dbReference>
<proteinExistence type="inferred from homology"/>
<dbReference type="SUPFAM" id="SSF51064">
    <property type="entry name" value="Head domain of nucleotide exchange factor GrpE"/>
    <property type="match status" value="1"/>
</dbReference>
<comment type="similarity">
    <text evidence="2 10 12">Belongs to the GrpE family.</text>
</comment>
<dbReference type="CDD" id="cd00446">
    <property type="entry name" value="GrpE"/>
    <property type="match status" value="1"/>
</dbReference>
<dbReference type="HAMAP" id="MF_01151">
    <property type="entry name" value="GrpE"/>
    <property type="match status" value="1"/>
</dbReference>
<dbReference type="Proteomes" id="UP000183920">
    <property type="component" value="Unassembled WGS sequence"/>
</dbReference>
<dbReference type="EMBL" id="CVRY01000002">
    <property type="protein sequence ID" value="CRL60756.1"/>
    <property type="molecule type" value="Genomic_DNA"/>
</dbReference>
<dbReference type="Gene3D" id="3.90.20.20">
    <property type="match status" value="1"/>
</dbReference>
<evidence type="ECO:0000256" key="1">
    <source>
        <dbReference type="ARBA" id="ARBA00004496"/>
    </source>
</evidence>
<evidence type="ECO:0000256" key="11">
    <source>
        <dbReference type="RuleBase" id="RU000639"/>
    </source>
</evidence>
<dbReference type="Pfam" id="PF01025">
    <property type="entry name" value="GrpE"/>
    <property type="match status" value="1"/>
</dbReference>
<feature type="coiled-coil region" evidence="13">
    <location>
        <begin position="46"/>
        <end position="88"/>
    </location>
</feature>
<evidence type="ECO:0000256" key="14">
    <source>
        <dbReference type="SAM" id="MobiDB-lite"/>
    </source>
</evidence>
<comment type="subunit">
    <text evidence="3 10">Homodimer.</text>
</comment>
<keyword evidence="4 10" id="KW-0963">Cytoplasm</keyword>
<evidence type="ECO:0000256" key="12">
    <source>
        <dbReference type="RuleBase" id="RU004478"/>
    </source>
</evidence>
<evidence type="ECO:0000256" key="6">
    <source>
        <dbReference type="ARBA" id="ARBA00023186"/>
    </source>
</evidence>
<dbReference type="PRINTS" id="PR00773">
    <property type="entry name" value="GRPEPROTEIN"/>
</dbReference>
<evidence type="ECO:0000256" key="13">
    <source>
        <dbReference type="SAM" id="Coils"/>
    </source>
</evidence>
<dbReference type="InterPro" id="IPR013805">
    <property type="entry name" value="GrpE_CC"/>
</dbReference>
<name>A0A0G4Q554_9GAMM</name>
<evidence type="ECO:0000256" key="9">
    <source>
        <dbReference type="ARBA" id="ARBA00076414"/>
    </source>
</evidence>
<keyword evidence="6 10" id="KW-0143">Chaperone</keyword>
<dbReference type="GO" id="GO:0042803">
    <property type="term" value="F:protein homodimerization activity"/>
    <property type="evidence" value="ECO:0007669"/>
    <property type="project" value="InterPro"/>
</dbReference>
<reference evidence="16" key="1">
    <citation type="submission" date="2015-06" db="EMBL/GenBank/DDBJ databases">
        <authorList>
            <person name="Urmite Genomes"/>
        </authorList>
    </citation>
    <scope>NUCLEOTIDE SEQUENCE [LARGE SCALE GENOMIC DNA]</scope>
    <source>
        <strain evidence="16">CSUR P1867</strain>
    </source>
</reference>
<dbReference type="AlphaFoldDB" id="A0A0G4Q554"/>
<evidence type="ECO:0000256" key="3">
    <source>
        <dbReference type="ARBA" id="ARBA00011738"/>
    </source>
</evidence>
<dbReference type="GO" id="GO:0006457">
    <property type="term" value="P:protein folding"/>
    <property type="evidence" value="ECO:0007669"/>
    <property type="project" value="InterPro"/>
</dbReference>
<dbReference type="PANTHER" id="PTHR21237">
    <property type="entry name" value="GRPE PROTEIN"/>
    <property type="match status" value="1"/>
</dbReference>
<evidence type="ECO:0000256" key="7">
    <source>
        <dbReference type="ARBA" id="ARBA00053401"/>
    </source>
</evidence>